<keyword evidence="9 15" id="KW-0521">NADP</keyword>
<evidence type="ECO:0000256" key="9">
    <source>
        <dbReference type="ARBA" id="ARBA00022857"/>
    </source>
</evidence>
<dbReference type="InterPro" id="IPR013328">
    <property type="entry name" value="6PGD_dom2"/>
</dbReference>
<dbReference type="FunFam" id="1.20.5.320:FF:000002">
    <property type="entry name" value="6-phosphogluconate dehydrogenase, decarboxylating"/>
    <property type="match status" value="1"/>
</dbReference>
<evidence type="ECO:0000313" key="18">
    <source>
        <dbReference type="EMBL" id="POS83552.1"/>
    </source>
</evidence>
<feature type="region of interest" description="Disordered" evidence="16">
    <location>
        <begin position="1358"/>
        <end position="1388"/>
    </location>
</feature>
<dbReference type="GO" id="GO:0005874">
    <property type="term" value="C:microtubule"/>
    <property type="evidence" value="ECO:0007669"/>
    <property type="project" value="UniProtKB-KW"/>
</dbReference>
<feature type="compositionally biased region" description="Polar residues" evidence="16">
    <location>
        <begin position="1316"/>
        <end position="1332"/>
    </location>
</feature>
<dbReference type="InterPro" id="IPR006183">
    <property type="entry name" value="Pgluconate_DH"/>
</dbReference>
<dbReference type="InterPro" id="IPR006114">
    <property type="entry name" value="6PGDH_C"/>
</dbReference>
<dbReference type="SUPFAM" id="SSF51735">
    <property type="entry name" value="NAD(P)-binding Rossmann-fold domains"/>
    <property type="match status" value="1"/>
</dbReference>
<evidence type="ECO:0000259" key="17">
    <source>
        <dbReference type="SMART" id="SM01350"/>
    </source>
</evidence>
<dbReference type="GO" id="GO:0050661">
    <property type="term" value="F:NADP binding"/>
    <property type="evidence" value="ECO:0007669"/>
    <property type="project" value="InterPro"/>
</dbReference>
<dbReference type="InterPro" id="IPR006115">
    <property type="entry name" value="6PGDH_NADP-bd"/>
</dbReference>
<evidence type="ECO:0000256" key="3">
    <source>
        <dbReference type="ARBA" id="ARBA00004874"/>
    </source>
</evidence>
<evidence type="ECO:0000256" key="4">
    <source>
        <dbReference type="ARBA" id="ARBA00008419"/>
    </source>
</evidence>
<dbReference type="SUPFAM" id="SSF48179">
    <property type="entry name" value="6-phosphogluconate dehydrogenase C-terminal domain-like"/>
    <property type="match status" value="1"/>
</dbReference>
<dbReference type="EC" id="1.1.1.44" evidence="15"/>
<evidence type="ECO:0000256" key="16">
    <source>
        <dbReference type="SAM" id="MobiDB-lite"/>
    </source>
</evidence>
<proteinExistence type="inferred from homology"/>
<dbReference type="SMART" id="SM01350">
    <property type="entry name" value="6PGD"/>
    <property type="match status" value="1"/>
</dbReference>
<dbReference type="Gene3D" id="1.20.5.320">
    <property type="entry name" value="6-Phosphogluconate Dehydrogenase, domain 3"/>
    <property type="match status" value="1"/>
</dbReference>
<dbReference type="PANTHER" id="PTHR11811">
    <property type="entry name" value="6-PHOSPHOGLUCONATE DEHYDROGENASE"/>
    <property type="match status" value="1"/>
</dbReference>
<keyword evidence="10 15" id="KW-0560">Oxidoreductase</keyword>
<dbReference type="Pfam" id="PF17681">
    <property type="entry name" value="GCP_N_terminal"/>
    <property type="match status" value="1"/>
</dbReference>
<dbReference type="STRING" id="225359.A0A2S4PNE7"/>
<evidence type="ECO:0000256" key="7">
    <source>
        <dbReference type="ARBA" id="ARBA00022490"/>
    </source>
</evidence>
<feature type="non-terminal residue" evidence="18">
    <location>
        <position position="1"/>
    </location>
</feature>
<evidence type="ECO:0000313" key="19">
    <source>
        <dbReference type="Proteomes" id="UP000237438"/>
    </source>
</evidence>
<evidence type="ECO:0000256" key="15">
    <source>
        <dbReference type="RuleBase" id="RU000485"/>
    </source>
</evidence>
<dbReference type="InterPro" id="IPR006113">
    <property type="entry name" value="6PGDH_Gnd/GntZ"/>
</dbReference>
<comment type="caution">
    <text evidence="18">The sequence shown here is derived from an EMBL/GenBank/DDBJ whole genome shotgun (WGS) entry which is preliminary data.</text>
</comment>
<keyword evidence="12 15" id="KW-0570">Pentose shunt</keyword>
<dbReference type="GO" id="GO:0007020">
    <property type="term" value="P:microtubule nucleation"/>
    <property type="evidence" value="ECO:0007669"/>
    <property type="project" value="UniProtKB-ARBA"/>
</dbReference>
<dbReference type="Proteomes" id="UP000237438">
    <property type="component" value="Unassembled WGS sequence"/>
</dbReference>
<evidence type="ECO:0000256" key="14">
    <source>
        <dbReference type="ARBA" id="ARBA00048640"/>
    </source>
</evidence>
<dbReference type="UniPathway" id="UPA00115">
    <property type="reaction ID" value="UER00410"/>
</dbReference>
<evidence type="ECO:0000256" key="6">
    <source>
        <dbReference type="ARBA" id="ARBA00011738"/>
    </source>
</evidence>
<comment type="similarity">
    <text evidence="4 15">Belongs to the 6-phosphogluconate dehydrogenase family.</text>
</comment>
<dbReference type="GO" id="GO:0043015">
    <property type="term" value="F:gamma-tubulin binding"/>
    <property type="evidence" value="ECO:0007669"/>
    <property type="project" value="InterPro"/>
</dbReference>
<dbReference type="Pfam" id="PF03446">
    <property type="entry name" value="NAD_binding_2"/>
    <property type="match status" value="1"/>
</dbReference>
<dbReference type="GO" id="GO:0019521">
    <property type="term" value="P:D-gluconate metabolic process"/>
    <property type="evidence" value="ECO:0007669"/>
    <property type="project" value="UniProtKB-KW"/>
</dbReference>
<dbReference type="GO" id="GO:0005816">
    <property type="term" value="C:spindle pole body"/>
    <property type="evidence" value="ECO:0007669"/>
    <property type="project" value="UniProtKB-ARBA"/>
</dbReference>
<dbReference type="FunFam" id="1.10.1040.10:FF:000002">
    <property type="entry name" value="6-phosphogluconate dehydrogenase, decarboxylating"/>
    <property type="match status" value="1"/>
</dbReference>
<dbReference type="Gene3D" id="1.20.120.1900">
    <property type="entry name" value="Gamma-tubulin complex, C-terminal domain"/>
    <property type="match status" value="1"/>
</dbReference>
<dbReference type="GO" id="GO:0004616">
    <property type="term" value="F:phosphogluconate dehydrogenase (decarboxylating) activity"/>
    <property type="evidence" value="ECO:0007669"/>
    <property type="project" value="UniProtKB-EC"/>
</dbReference>
<evidence type="ECO:0000256" key="5">
    <source>
        <dbReference type="ARBA" id="ARBA00010337"/>
    </source>
</evidence>
<dbReference type="InterPro" id="IPR040457">
    <property type="entry name" value="GCP_C"/>
</dbReference>
<dbReference type="Pfam" id="PF00393">
    <property type="entry name" value="6PGD"/>
    <property type="match status" value="1"/>
</dbReference>
<dbReference type="Pfam" id="PF04130">
    <property type="entry name" value="GCP_C_terminal"/>
    <property type="match status" value="1"/>
</dbReference>
<dbReference type="GO" id="GO:0009051">
    <property type="term" value="P:pentose-phosphate shunt, oxidative branch"/>
    <property type="evidence" value="ECO:0007669"/>
    <property type="project" value="UniProtKB-ARBA"/>
</dbReference>
<dbReference type="InterPro" id="IPR036291">
    <property type="entry name" value="NAD(P)-bd_dom_sf"/>
</dbReference>
<dbReference type="InterPro" id="IPR041470">
    <property type="entry name" value="GCP_N"/>
</dbReference>
<keyword evidence="7" id="KW-0963">Cytoplasm</keyword>
<evidence type="ECO:0000256" key="13">
    <source>
        <dbReference type="ARBA" id="ARBA00023212"/>
    </source>
</evidence>
<dbReference type="InterPro" id="IPR042241">
    <property type="entry name" value="GCP_C_sf"/>
</dbReference>
<comment type="subunit">
    <text evidence="6">Homodimer.</text>
</comment>
<protein>
    <recommendedName>
        <fullName evidence="15">6-phosphogluconate dehydrogenase, decarboxylating</fullName>
        <ecNumber evidence="15">1.1.1.44</ecNumber>
    </recommendedName>
</protein>
<evidence type="ECO:0000256" key="12">
    <source>
        <dbReference type="ARBA" id="ARBA00023126"/>
    </source>
</evidence>
<dbReference type="InterPro" id="IPR032797">
    <property type="entry name" value="Mod21_N"/>
</dbReference>
<dbReference type="Gene3D" id="3.40.50.720">
    <property type="entry name" value="NAD(P)-binding Rossmann-like Domain"/>
    <property type="match status" value="1"/>
</dbReference>
<dbReference type="EMBL" id="PEDP01001503">
    <property type="protein sequence ID" value="POS83552.1"/>
    <property type="molecule type" value="Genomic_DNA"/>
</dbReference>
<evidence type="ECO:0000256" key="11">
    <source>
        <dbReference type="ARBA" id="ARBA00023064"/>
    </source>
</evidence>
<name>A0A2S4PNE7_9PEZI</name>
<evidence type="ECO:0000256" key="10">
    <source>
        <dbReference type="ARBA" id="ARBA00023002"/>
    </source>
</evidence>
<keyword evidence="13" id="KW-0206">Cytoskeleton</keyword>
<dbReference type="Gene3D" id="1.10.1040.10">
    <property type="entry name" value="N-(1-d-carboxylethyl)-l-norvaline Dehydrogenase, domain 2"/>
    <property type="match status" value="1"/>
</dbReference>
<dbReference type="CDD" id="cd22572">
    <property type="entry name" value="GCP5_NTD"/>
    <property type="match status" value="1"/>
</dbReference>
<dbReference type="InterPro" id="IPR059169">
    <property type="entry name" value="GCP5_N_ext"/>
</dbReference>
<dbReference type="OrthoDB" id="434986at2759"/>
<comment type="pathway">
    <text evidence="3 15">Carbohydrate degradation; pentose phosphate pathway; D-ribulose 5-phosphate from D-glucose 6-phosphate (oxidative stage): step 3/3.</text>
</comment>
<dbReference type="FunFam" id="3.40.50.720:FF:000007">
    <property type="entry name" value="6-phosphogluconate dehydrogenase, decarboxylating"/>
    <property type="match status" value="1"/>
</dbReference>
<evidence type="ECO:0000256" key="1">
    <source>
        <dbReference type="ARBA" id="ARBA00002526"/>
    </source>
</evidence>
<reference evidence="18 19" key="1">
    <citation type="submission" date="2017-10" db="EMBL/GenBank/DDBJ databases">
        <title>Development of genomic resources for the powdery mildew, Erysiphe pulchra.</title>
        <authorList>
            <person name="Wadl P.A."/>
            <person name="Mack B.M."/>
            <person name="Moore G."/>
            <person name="Beltz S.B."/>
        </authorList>
    </citation>
    <scope>NUCLEOTIDE SEQUENCE [LARGE SCALE GENOMIC DNA]</scope>
    <source>
        <strain evidence="18">Cflorida</strain>
    </source>
</reference>
<dbReference type="InterPro" id="IPR006184">
    <property type="entry name" value="6PGdom_BS"/>
</dbReference>
<comment type="subcellular location">
    <subcellularLocation>
        <location evidence="2">Cytoplasm</location>
        <location evidence="2">Cytoskeleton</location>
    </subcellularLocation>
</comment>
<dbReference type="NCBIfam" id="NF006765">
    <property type="entry name" value="PRK09287.1"/>
    <property type="match status" value="1"/>
</dbReference>
<comment type="similarity">
    <text evidence="5">Belongs to the TUBGCP family.</text>
</comment>
<keyword evidence="11 15" id="KW-0311">Gluconate utilization</keyword>
<gene>
    <name evidence="18" type="ORF">EPUL_004391</name>
</gene>
<evidence type="ECO:0000256" key="8">
    <source>
        <dbReference type="ARBA" id="ARBA00022701"/>
    </source>
</evidence>
<dbReference type="GO" id="GO:0000930">
    <property type="term" value="C:gamma-tubulin complex"/>
    <property type="evidence" value="ECO:0007669"/>
    <property type="project" value="UniProtKB-ARBA"/>
</dbReference>
<dbReference type="InterPro" id="IPR008927">
    <property type="entry name" value="6-PGluconate_DH-like_C_sf"/>
</dbReference>
<organism evidence="18 19">
    <name type="scientific">Erysiphe pulchra</name>
    <dbReference type="NCBI Taxonomy" id="225359"/>
    <lineage>
        <taxon>Eukaryota</taxon>
        <taxon>Fungi</taxon>
        <taxon>Dikarya</taxon>
        <taxon>Ascomycota</taxon>
        <taxon>Pezizomycotina</taxon>
        <taxon>Leotiomycetes</taxon>
        <taxon>Erysiphales</taxon>
        <taxon>Erysiphaceae</taxon>
        <taxon>Erysiphe</taxon>
    </lineage>
</organism>
<comment type="function">
    <text evidence="1">Catalyzes the oxidative decarboxylation of 6-phosphogluconate to ribulose 5-phosphate and CO(2), with concomitant reduction of NADP to NADPH.</text>
</comment>
<dbReference type="NCBIfam" id="TIGR00873">
    <property type="entry name" value="gnd"/>
    <property type="match status" value="1"/>
</dbReference>
<dbReference type="PRINTS" id="PR00076">
    <property type="entry name" value="6PGDHDRGNASE"/>
</dbReference>
<keyword evidence="8" id="KW-0493">Microtubule</keyword>
<feature type="region of interest" description="Disordered" evidence="16">
    <location>
        <begin position="1280"/>
        <end position="1332"/>
    </location>
</feature>
<dbReference type="Pfam" id="PF14609">
    <property type="entry name" value="GCP5-Mod21_N"/>
    <property type="match status" value="1"/>
</dbReference>
<feature type="compositionally biased region" description="Low complexity" evidence="16">
    <location>
        <begin position="1370"/>
        <end position="1385"/>
    </location>
</feature>
<accession>A0A2S4PNE7</accession>
<dbReference type="PROSITE" id="PS00461">
    <property type="entry name" value="6PGD"/>
    <property type="match status" value="1"/>
</dbReference>
<feature type="domain" description="6-phosphogluconate dehydrogenase C-terminal" evidence="17">
    <location>
        <begin position="183"/>
        <end position="482"/>
    </location>
</feature>
<evidence type="ECO:0000256" key="2">
    <source>
        <dbReference type="ARBA" id="ARBA00004245"/>
    </source>
</evidence>
<sequence length="1444" mass="164134">KADNDLRGDFGLIGLAVMGQNLILNAADHGFNVIAYNRTVAKVDHFLENEAKGKSIEGARSIEEFVSKLKKPRRMMLLVMAGKPVDDFIETLLPLLDQGDIIIDGGNSHFPDTNRRTKYLAGKGIRFVGSGVSGGEEGARYGPSLMPGGNEEAWPYIKDILQSIAAKSDGEPCCEWVGDEGAGHYVKMVHNGIEYGDMQLICEAYDIMKRALGLSNKEIGDVFTKWNTGVLDSFLIEITRDIMYYNDETDGTPLLEKILDSAGQKGTGKWTAINALDLGMPVTLIAEAVLSRCLSSIKSERTRASKVLQFVGRSSKFDGDKDQFLEDLEQALYASKIISYAQGFMLMQEAAKEYGWKLNKPSIALMWRGGCIIRSVFLKDITAAYRADNNLENLLFNDFFNKAIHKAQPGWRDIVSKAALLGIPTPAFSTALSWFDGYRSENLPANLLQAQRDYFGAHTFKIKPEFANEKYKDGENIHVNWTGRGGNSNSKRLSDIKNSTLHVLRQQSFARTNPFEVESQLDGLDEKFRVYGRDNLADALSERRSLLEKNDTKWTSEILHFLLEISHRPVSTSRLQNLEYLNESRTKNELPLQWSDIFSEDALLEEREIWDNVNFADESTDDEYEIKLTELETKEKNSLVSALEAKTQVHPDFYIVKSEDFEGLKKLREFQFWQRIPNVHGIRMETIKKSITELQAVREVLFMFGGYPTSLFKVNSKDSMVIEASKNYALKHVSHDCFMSILESLASQGTIVTTLRVWTKSSQVNPLLQAFQLAVVERLDKFDKLLSRIHQTFLSPVHNTIVSLIKTWQEITPTVQFLAHLVGITKSIEGEPNRHAFLYLEMLYNLTCTSQMAGDDTAYSNIGKIFFECFHIYLRPVRAWIEEGELREDDKNFFVCESTGNIELSLLWESRYKVRKTKDGVLHVPSFLKHVAFRIFNTGKSIVLLKYLNQASLLQTINRSTEPSLDFETVCKPAAFQLVPFIELFNSSFDAWVSSKHQYAASLLKETLFNSCGLHTSLDALSHIYYLADGSVGSFFSAVIFKNLNNLKSSWSDRFTLTEHARNSFSSISSVSIEHLNMSISSLARNYRDMEKSRKSVKVLSAFELKYQLSWPIQIIVTPKAMHSYQRIFIFLLQVRRSSHILSRETFKVDRLNSINEDDEQALFYSLRMRLHWFTETFYYYLTCLVLEPCTQKMKADLKAAEDIDMMIKVHTDYIERCIDQTLLGKNLDIIYNTILKVLDLGIRLQDARVNNDALMKFTLNEQNSLMDLSIAGLGLSTDNYHHYRPPKKQQQQEKKQPKPKYTQLSPNFYRKSTRKNSTCMHDSSSSDVETSHNYQIKNHPNLHIVDNNIDQSILSPSSKLDLDADDSDTATASTTTPNADANATQNSPPLPYVELLHRLKATFHQHVRFIARGLKGVARATTSGDEARLWDTLSDMLEIGLTN</sequence>
<keyword evidence="19" id="KW-1185">Reference proteome</keyword>
<comment type="catalytic activity">
    <reaction evidence="14 15">
        <text>6-phospho-D-gluconate + NADP(+) = D-ribulose 5-phosphate + CO2 + NADPH</text>
        <dbReference type="Rhea" id="RHEA:10116"/>
        <dbReference type="ChEBI" id="CHEBI:16526"/>
        <dbReference type="ChEBI" id="CHEBI:57783"/>
        <dbReference type="ChEBI" id="CHEBI:58121"/>
        <dbReference type="ChEBI" id="CHEBI:58349"/>
        <dbReference type="ChEBI" id="CHEBI:58759"/>
        <dbReference type="EC" id="1.1.1.44"/>
    </reaction>
</comment>